<reference evidence="3 4" key="1">
    <citation type="submission" date="2017-09" db="EMBL/GenBank/DDBJ databases">
        <authorList>
            <person name="Ehlers B."/>
            <person name="Leendertz F.H."/>
        </authorList>
    </citation>
    <scope>NUCLEOTIDE SEQUENCE [LARGE SCALE GENOMIC DNA]</scope>
    <source>
        <strain evidence="3 4">Nm42</strain>
    </source>
</reference>
<dbReference type="InterPro" id="IPR036380">
    <property type="entry name" value="Isochorismatase-like_sf"/>
</dbReference>
<evidence type="ECO:0000313" key="4">
    <source>
        <dbReference type="Proteomes" id="UP000219335"/>
    </source>
</evidence>
<dbReference type="Gene3D" id="3.40.50.850">
    <property type="entry name" value="Isochorismatase-like"/>
    <property type="match status" value="1"/>
</dbReference>
<accession>A0A286AKC5</accession>
<keyword evidence="1" id="KW-0378">Hydrolase</keyword>
<evidence type="ECO:0000259" key="2">
    <source>
        <dbReference type="Pfam" id="PF00857"/>
    </source>
</evidence>
<dbReference type="PANTHER" id="PTHR43540">
    <property type="entry name" value="PEROXYUREIDOACRYLATE/UREIDOACRYLATE AMIDOHYDROLASE-RELATED"/>
    <property type="match status" value="1"/>
</dbReference>
<dbReference type="PANTHER" id="PTHR43540:SF6">
    <property type="entry name" value="ISOCHORISMATASE-LIKE DOMAIN-CONTAINING PROTEIN"/>
    <property type="match status" value="1"/>
</dbReference>
<dbReference type="EMBL" id="OCMU01000003">
    <property type="protein sequence ID" value="SOD22335.1"/>
    <property type="molecule type" value="Genomic_DNA"/>
</dbReference>
<dbReference type="InterPro" id="IPR050272">
    <property type="entry name" value="Isochorismatase-like_hydrls"/>
</dbReference>
<evidence type="ECO:0000313" key="3">
    <source>
        <dbReference type="EMBL" id="SOD22335.1"/>
    </source>
</evidence>
<protein>
    <submittedName>
        <fullName evidence="3">Nicotinamidase-related amidase</fullName>
    </submittedName>
</protein>
<dbReference type="CDD" id="cd00431">
    <property type="entry name" value="cysteine_hydrolases"/>
    <property type="match status" value="1"/>
</dbReference>
<sequence length="197" mass="22526">MHFISNNHTVHLCVDMQRLFAENTEWQTPWAHKILPQVLALTEHAPEQTVFTRFIPAEKSGQGHGMWEKYYEHWNCMTLEKLDTSLVELIPNLMKFVPPAEVIDKPVYGPWVATDLHQQLRKRGINTLIVSGGEIDICVLATVLGAVDFGYRVIVASDALCSSDDKSYDSVMNLFKQRFSIQIEVEVTEKILSNWHS</sequence>
<dbReference type="Proteomes" id="UP000219335">
    <property type="component" value="Unassembled WGS sequence"/>
</dbReference>
<dbReference type="AlphaFoldDB" id="A0A286AKC5"/>
<dbReference type="RefSeq" id="WP_097107408.1">
    <property type="nucleotide sequence ID" value="NZ_OCMU01000003.1"/>
</dbReference>
<dbReference type="Pfam" id="PF00857">
    <property type="entry name" value="Isochorismatase"/>
    <property type="match status" value="1"/>
</dbReference>
<dbReference type="GO" id="GO:0016787">
    <property type="term" value="F:hydrolase activity"/>
    <property type="evidence" value="ECO:0007669"/>
    <property type="project" value="UniProtKB-KW"/>
</dbReference>
<feature type="domain" description="Isochorismatase-like" evidence="2">
    <location>
        <begin position="9"/>
        <end position="186"/>
    </location>
</feature>
<proteinExistence type="predicted"/>
<organism evidence="3 4">
    <name type="scientific">Nitrosomonas ureae</name>
    <dbReference type="NCBI Taxonomy" id="44577"/>
    <lineage>
        <taxon>Bacteria</taxon>
        <taxon>Pseudomonadati</taxon>
        <taxon>Pseudomonadota</taxon>
        <taxon>Betaproteobacteria</taxon>
        <taxon>Nitrosomonadales</taxon>
        <taxon>Nitrosomonadaceae</taxon>
        <taxon>Nitrosomonas</taxon>
    </lineage>
</organism>
<dbReference type="SUPFAM" id="SSF52499">
    <property type="entry name" value="Isochorismatase-like hydrolases"/>
    <property type="match status" value="1"/>
</dbReference>
<dbReference type="InterPro" id="IPR000868">
    <property type="entry name" value="Isochorismatase-like_dom"/>
</dbReference>
<evidence type="ECO:0000256" key="1">
    <source>
        <dbReference type="ARBA" id="ARBA00022801"/>
    </source>
</evidence>
<gene>
    <name evidence="3" type="ORF">SAMN06297164_3436</name>
</gene>
<name>A0A286AKC5_9PROT</name>